<feature type="non-terminal residue" evidence="1">
    <location>
        <position position="101"/>
    </location>
</feature>
<comment type="caution">
    <text evidence="1">The sequence shown here is derived from an EMBL/GenBank/DDBJ whole genome shotgun (WGS) entry which is preliminary data.</text>
</comment>
<dbReference type="InterPro" id="IPR029063">
    <property type="entry name" value="SAM-dependent_MTases_sf"/>
</dbReference>
<protein>
    <submittedName>
        <fullName evidence="1">Methionine biosynthesis protein MetW</fullName>
    </submittedName>
</protein>
<evidence type="ECO:0000313" key="2">
    <source>
        <dbReference type="Proteomes" id="UP001462502"/>
    </source>
</evidence>
<evidence type="ECO:0000313" key="1">
    <source>
        <dbReference type="EMBL" id="MEO9385957.1"/>
    </source>
</evidence>
<dbReference type="Pfam" id="PF07021">
    <property type="entry name" value="MetW"/>
    <property type="match status" value="1"/>
</dbReference>
<dbReference type="SUPFAM" id="SSF53335">
    <property type="entry name" value="S-adenosyl-L-methionine-dependent methyltransferases"/>
    <property type="match status" value="1"/>
</dbReference>
<name>A0ABV0IXE5_9NEIS</name>
<organism evidence="1 2">
    <name type="scientific">Chromobacterium phragmitis</name>
    <dbReference type="NCBI Taxonomy" id="2202141"/>
    <lineage>
        <taxon>Bacteria</taxon>
        <taxon>Pseudomonadati</taxon>
        <taxon>Pseudomonadota</taxon>
        <taxon>Betaproteobacteria</taxon>
        <taxon>Neisseriales</taxon>
        <taxon>Chromobacteriaceae</taxon>
        <taxon>Chromobacterium</taxon>
    </lineage>
</organism>
<dbReference type="Proteomes" id="UP001462502">
    <property type="component" value="Unassembled WGS sequence"/>
</dbReference>
<dbReference type="RefSeq" id="WP_347950176.1">
    <property type="nucleotide sequence ID" value="NZ_JBDXMI010000001.1"/>
</dbReference>
<accession>A0ABV0IXE5</accession>
<keyword evidence="2" id="KW-1185">Reference proteome</keyword>
<dbReference type="EMBL" id="JBDXMI010000001">
    <property type="protein sequence ID" value="MEO9385957.1"/>
    <property type="molecule type" value="Genomic_DNA"/>
</dbReference>
<reference evidence="1 2" key="1">
    <citation type="submission" date="2024-05" db="EMBL/GenBank/DDBJ databases">
        <authorList>
            <person name="De Oliveira J.P."/>
            <person name="Noriler S.A."/>
            <person name="De Oliveira A.G."/>
            <person name="Sipoli D.S."/>
        </authorList>
    </citation>
    <scope>NUCLEOTIDE SEQUENCE [LARGE SCALE GENOMIC DNA]</scope>
    <source>
        <strain evidence="1 2">LABIM192</strain>
    </source>
</reference>
<dbReference type="InterPro" id="IPR010743">
    <property type="entry name" value="Methionine_synth_MetW"/>
</dbReference>
<sequence length="101" mass="10718">MEGLLRPDLRLIADWISPHSRVLDLGCGDAAHHVGDVEVHAVAVDMLVLLQRCSPSSSHTSAPPSWYEARRSSAASGTRPDCVPDAALDLLASYQDGGAEV</sequence>
<gene>
    <name evidence="1" type="ORF">ABI908_17815</name>
</gene>
<proteinExistence type="predicted"/>